<dbReference type="Proteomes" id="UP001199054">
    <property type="component" value="Unassembled WGS sequence"/>
</dbReference>
<proteinExistence type="predicted"/>
<reference evidence="1 2" key="1">
    <citation type="submission" date="2021-10" db="EMBL/GenBank/DDBJ databases">
        <title>Streptomyces sp. strain SMC 277, a novel streptomycete isolated from soil.</title>
        <authorList>
            <person name="Chanama M."/>
        </authorList>
    </citation>
    <scope>NUCLEOTIDE SEQUENCE [LARGE SCALE GENOMIC DNA]</scope>
    <source>
        <strain evidence="1 2">SMC 277</strain>
    </source>
</reference>
<sequence length="146" mass="14438">MTQMRGWLVSLVALAALLVFGPLGLYVWASGGADGGSAAAEGGGGPAGIAPRDELALTGCRIDPASRRVVADVRVVGGRTGPAVYVATVEFREGPAGPTTRALVELTPAADAEAIGPVWPPGATPWCGLAGAELSPAPSPTAPAGR</sequence>
<keyword evidence="2" id="KW-1185">Reference proteome</keyword>
<gene>
    <name evidence="1" type="ORF">LG632_03490</name>
</gene>
<evidence type="ECO:0000313" key="1">
    <source>
        <dbReference type="EMBL" id="MCB5178452.1"/>
    </source>
</evidence>
<dbReference type="RefSeq" id="WP_226725044.1">
    <property type="nucleotide sequence ID" value="NZ_JAJAUY010000008.1"/>
</dbReference>
<dbReference type="EMBL" id="JAJAUY010000008">
    <property type="protein sequence ID" value="MCB5178452.1"/>
    <property type="molecule type" value="Genomic_DNA"/>
</dbReference>
<comment type="caution">
    <text evidence="1">The sequence shown here is derived from an EMBL/GenBank/DDBJ whole genome shotgun (WGS) entry which is preliminary data.</text>
</comment>
<organism evidence="1 2">
    <name type="scientific">Streptomyces antimicrobicus</name>
    <dbReference type="NCBI Taxonomy" id="2883108"/>
    <lineage>
        <taxon>Bacteria</taxon>
        <taxon>Bacillati</taxon>
        <taxon>Actinomycetota</taxon>
        <taxon>Actinomycetes</taxon>
        <taxon>Kitasatosporales</taxon>
        <taxon>Streptomycetaceae</taxon>
        <taxon>Streptomyces</taxon>
    </lineage>
</organism>
<evidence type="ECO:0008006" key="3">
    <source>
        <dbReference type="Google" id="ProtNLM"/>
    </source>
</evidence>
<protein>
    <recommendedName>
        <fullName evidence="3">Secreted protein</fullName>
    </recommendedName>
</protein>
<accession>A0ABS8B1H0</accession>
<name>A0ABS8B1H0_9ACTN</name>
<evidence type="ECO:0000313" key="2">
    <source>
        <dbReference type="Proteomes" id="UP001199054"/>
    </source>
</evidence>